<comment type="caution">
    <text evidence="5">The sequence shown here is derived from an EMBL/GenBank/DDBJ whole genome shotgun (WGS) entry which is preliminary data.</text>
</comment>
<keyword evidence="6" id="KW-1185">Reference proteome</keyword>
<dbReference type="InterPro" id="IPR017896">
    <property type="entry name" value="4Fe4S_Fe-S-bd"/>
</dbReference>
<dbReference type="GO" id="GO:0051536">
    <property type="term" value="F:iron-sulfur cluster binding"/>
    <property type="evidence" value="ECO:0007669"/>
    <property type="project" value="UniProtKB-KW"/>
</dbReference>
<feature type="domain" description="4Fe-4S ferredoxin-type" evidence="4">
    <location>
        <begin position="1"/>
        <end position="31"/>
    </location>
</feature>
<protein>
    <submittedName>
        <fullName evidence="5">Ferredoxin</fullName>
    </submittedName>
</protein>
<dbReference type="GO" id="GO:0046872">
    <property type="term" value="F:metal ion binding"/>
    <property type="evidence" value="ECO:0007669"/>
    <property type="project" value="UniProtKB-KW"/>
</dbReference>
<keyword evidence="3" id="KW-0411">Iron-sulfur</keyword>
<evidence type="ECO:0000259" key="4">
    <source>
        <dbReference type="PROSITE" id="PS51379"/>
    </source>
</evidence>
<dbReference type="PROSITE" id="PS51379">
    <property type="entry name" value="4FE4S_FER_2"/>
    <property type="match status" value="2"/>
</dbReference>
<organism evidence="5 6">
    <name type="scientific">Aliterella atlantica CENA595</name>
    <dbReference type="NCBI Taxonomy" id="1618023"/>
    <lineage>
        <taxon>Bacteria</taxon>
        <taxon>Bacillati</taxon>
        <taxon>Cyanobacteriota</taxon>
        <taxon>Cyanophyceae</taxon>
        <taxon>Chroococcidiopsidales</taxon>
        <taxon>Aliterellaceae</taxon>
        <taxon>Aliterella</taxon>
    </lineage>
</organism>
<feature type="domain" description="4Fe-4S ferredoxin-type" evidence="4">
    <location>
        <begin position="38"/>
        <end position="68"/>
    </location>
</feature>
<name>A0A0D8ZNR0_9CYAN</name>
<keyword evidence="2" id="KW-0408">Iron</keyword>
<dbReference type="Proteomes" id="UP000032452">
    <property type="component" value="Unassembled WGS sequence"/>
</dbReference>
<evidence type="ECO:0000313" key="6">
    <source>
        <dbReference type="Proteomes" id="UP000032452"/>
    </source>
</evidence>
<dbReference type="InterPro" id="IPR017900">
    <property type="entry name" value="4Fe4S_Fe_S_CS"/>
</dbReference>
<dbReference type="Pfam" id="PF12838">
    <property type="entry name" value="Fer4_7"/>
    <property type="match status" value="1"/>
</dbReference>
<evidence type="ECO:0000256" key="1">
    <source>
        <dbReference type="ARBA" id="ARBA00022723"/>
    </source>
</evidence>
<dbReference type="EMBL" id="JYON01000027">
    <property type="protein sequence ID" value="KJH70124.1"/>
    <property type="molecule type" value="Genomic_DNA"/>
</dbReference>
<proteinExistence type="predicted"/>
<sequence>MAYKIVTDNCLSLCNGCVDICPVACIKIDTEVNINGKNQYWIDSIDCIDCGICLKICPVVGAIVAEEK</sequence>
<gene>
    <name evidence="5" type="ORF">UH38_19855</name>
</gene>
<evidence type="ECO:0000256" key="3">
    <source>
        <dbReference type="ARBA" id="ARBA00023014"/>
    </source>
</evidence>
<dbReference type="Gene3D" id="3.30.70.20">
    <property type="match status" value="1"/>
</dbReference>
<dbReference type="STRING" id="1618023.UH38_19855"/>
<dbReference type="SUPFAM" id="SSF54862">
    <property type="entry name" value="4Fe-4S ferredoxins"/>
    <property type="match status" value="1"/>
</dbReference>
<evidence type="ECO:0000313" key="5">
    <source>
        <dbReference type="EMBL" id="KJH70124.1"/>
    </source>
</evidence>
<accession>A0A0D8ZNR0</accession>
<dbReference type="RefSeq" id="WP_045056439.1">
    <property type="nucleotide sequence ID" value="NZ_CAWMDP010000023.1"/>
</dbReference>
<evidence type="ECO:0000256" key="2">
    <source>
        <dbReference type="ARBA" id="ARBA00023004"/>
    </source>
</evidence>
<dbReference type="AlphaFoldDB" id="A0A0D8ZNR0"/>
<dbReference type="PROSITE" id="PS00198">
    <property type="entry name" value="4FE4S_FER_1"/>
    <property type="match status" value="1"/>
</dbReference>
<reference evidence="5 6" key="1">
    <citation type="submission" date="2015-02" db="EMBL/GenBank/DDBJ databases">
        <title>Draft genome of a novel marine cyanobacterium (Chroococcales) isolated from South Atlantic Ocean.</title>
        <authorList>
            <person name="Rigonato J."/>
            <person name="Alvarenga D.O."/>
            <person name="Branco L.H."/>
            <person name="Varani A.M."/>
            <person name="Brandini F.P."/>
            <person name="Fiore M.F."/>
        </authorList>
    </citation>
    <scope>NUCLEOTIDE SEQUENCE [LARGE SCALE GENOMIC DNA]</scope>
    <source>
        <strain evidence="5 6">CENA595</strain>
    </source>
</reference>
<dbReference type="OrthoDB" id="9798098at2"/>
<keyword evidence="1" id="KW-0479">Metal-binding</keyword>